<feature type="region of interest" description="Disordered" evidence="4">
    <location>
        <begin position="549"/>
        <end position="568"/>
    </location>
</feature>
<organism evidence="5 6">
    <name type="scientific">Trichoderma simmonsii</name>
    <dbReference type="NCBI Taxonomy" id="1491479"/>
    <lineage>
        <taxon>Eukaryota</taxon>
        <taxon>Fungi</taxon>
        <taxon>Dikarya</taxon>
        <taxon>Ascomycota</taxon>
        <taxon>Pezizomycotina</taxon>
        <taxon>Sordariomycetes</taxon>
        <taxon>Hypocreomycetidae</taxon>
        <taxon>Hypocreales</taxon>
        <taxon>Hypocreaceae</taxon>
        <taxon>Trichoderma</taxon>
    </lineage>
</organism>
<dbReference type="PANTHER" id="PTHR24173">
    <property type="entry name" value="ANKYRIN REPEAT CONTAINING"/>
    <property type="match status" value="1"/>
</dbReference>
<feature type="repeat" description="ANK" evidence="3">
    <location>
        <begin position="782"/>
        <end position="815"/>
    </location>
</feature>
<feature type="compositionally biased region" description="Low complexity" evidence="4">
    <location>
        <begin position="1097"/>
        <end position="1110"/>
    </location>
</feature>
<dbReference type="Pfam" id="PF12796">
    <property type="entry name" value="Ank_2"/>
    <property type="match status" value="3"/>
</dbReference>
<dbReference type="SMART" id="SM00248">
    <property type="entry name" value="ANK"/>
    <property type="match status" value="11"/>
</dbReference>
<dbReference type="SUPFAM" id="SSF48403">
    <property type="entry name" value="Ankyrin repeat"/>
    <property type="match status" value="2"/>
</dbReference>
<feature type="region of interest" description="Disordered" evidence="4">
    <location>
        <begin position="276"/>
        <end position="296"/>
    </location>
</feature>
<feature type="region of interest" description="Disordered" evidence="4">
    <location>
        <begin position="1083"/>
        <end position="1143"/>
    </location>
</feature>
<reference evidence="5 6" key="1">
    <citation type="journal article" date="2021" name="BMC Genomics">
        <title>Telomere-to-telomere genome assembly of asparaginase-producing Trichoderma simmonsii.</title>
        <authorList>
            <person name="Chung D."/>
            <person name="Kwon Y.M."/>
            <person name="Yang Y."/>
        </authorList>
    </citation>
    <scope>NUCLEOTIDE SEQUENCE [LARGE SCALE GENOMIC DNA]</scope>
    <source>
        <strain evidence="5 6">GH-Sj1</strain>
    </source>
</reference>
<dbReference type="PROSITE" id="PS50297">
    <property type="entry name" value="ANK_REP_REGION"/>
    <property type="match status" value="6"/>
</dbReference>
<dbReference type="PANTHER" id="PTHR24173:SF74">
    <property type="entry name" value="ANKYRIN REPEAT DOMAIN-CONTAINING PROTEIN 16"/>
    <property type="match status" value="1"/>
</dbReference>
<evidence type="ECO:0000256" key="4">
    <source>
        <dbReference type="SAM" id="MobiDB-lite"/>
    </source>
</evidence>
<dbReference type="PROSITE" id="PS50088">
    <property type="entry name" value="ANK_REPEAT"/>
    <property type="match status" value="7"/>
</dbReference>
<evidence type="ECO:0000313" key="5">
    <source>
        <dbReference type="EMBL" id="QYT05266.1"/>
    </source>
</evidence>
<keyword evidence="1" id="KW-0677">Repeat</keyword>
<dbReference type="AlphaFoldDB" id="A0A8G0LT62"/>
<dbReference type="EMBL" id="CP075870">
    <property type="protein sequence ID" value="QYT05266.1"/>
    <property type="molecule type" value="Genomic_DNA"/>
</dbReference>
<name>A0A8G0LT62_9HYPO</name>
<feature type="repeat" description="ANK" evidence="3">
    <location>
        <begin position="816"/>
        <end position="842"/>
    </location>
</feature>
<feature type="compositionally biased region" description="Basic and acidic residues" evidence="4">
    <location>
        <begin position="508"/>
        <end position="517"/>
    </location>
</feature>
<dbReference type="Proteomes" id="UP000826661">
    <property type="component" value="Chromosome VII"/>
</dbReference>
<feature type="region of interest" description="Disordered" evidence="4">
    <location>
        <begin position="105"/>
        <end position="152"/>
    </location>
</feature>
<keyword evidence="6" id="KW-1185">Reference proteome</keyword>
<feature type="region of interest" description="Disordered" evidence="4">
    <location>
        <begin position="508"/>
        <end position="527"/>
    </location>
</feature>
<feature type="repeat" description="ANK" evidence="3">
    <location>
        <begin position="682"/>
        <end position="714"/>
    </location>
</feature>
<dbReference type="InterPro" id="IPR036770">
    <property type="entry name" value="Ankyrin_rpt-contain_sf"/>
</dbReference>
<evidence type="ECO:0000313" key="6">
    <source>
        <dbReference type="Proteomes" id="UP000826661"/>
    </source>
</evidence>
<feature type="repeat" description="ANK" evidence="3">
    <location>
        <begin position="987"/>
        <end position="1019"/>
    </location>
</feature>
<feature type="repeat" description="ANK" evidence="3">
    <location>
        <begin position="849"/>
        <end position="870"/>
    </location>
</feature>
<evidence type="ECO:0000256" key="3">
    <source>
        <dbReference type="PROSITE-ProRule" id="PRU00023"/>
    </source>
</evidence>
<feature type="repeat" description="ANK" evidence="3">
    <location>
        <begin position="649"/>
        <end position="681"/>
    </location>
</feature>
<feature type="compositionally biased region" description="Acidic residues" evidence="4">
    <location>
        <begin position="137"/>
        <end position="150"/>
    </location>
</feature>
<evidence type="ECO:0000256" key="2">
    <source>
        <dbReference type="ARBA" id="ARBA00023043"/>
    </source>
</evidence>
<feature type="compositionally biased region" description="Basic and acidic residues" evidence="4">
    <location>
        <begin position="122"/>
        <end position="136"/>
    </location>
</feature>
<gene>
    <name evidence="5" type="ORF">H0G86_012158</name>
</gene>
<feature type="repeat" description="ANK" evidence="3">
    <location>
        <begin position="578"/>
        <end position="610"/>
    </location>
</feature>
<evidence type="ECO:0000256" key="1">
    <source>
        <dbReference type="ARBA" id="ARBA00022737"/>
    </source>
</evidence>
<protein>
    <submittedName>
        <fullName evidence="5">Ankyrin</fullName>
    </submittedName>
</protein>
<proteinExistence type="predicted"/>
<keyword evidence="2 3" id="KW-0040">ANK repeat</keyword>
<sequence>MRSLDRMEDDLVEDVFLQEGLRPTIAEHAAQCNSLFRKYMVLPDIVPDPTVMDDQLARFTLWTSNMDVYGPLNVSLDYRLRFSPTVVDIIHQLLDVICDTLASLKPINNDPPPQTPSRKRQRISEHADSRLTRRDDDDASDSDSDVDQAEENFSKITDTIGGTVSRLFRLSNAVRKSAKTNRALKIERYTDDKEANEKIEELRHYTKCYIEFRFPMAPDSLRLAMMEANALRLRRLYYQRSHRRRIDLTVQNPQTKPPEVQLPKIKESAPAVRFAPSALPKPANTNRTSGQGGAPVVPVTTATTARQTAVGALLAKSVTEVPRAKSVLVNNKLSFPPLPSTPECPYCGVIIEFKNSNKSMMWNNHVIGDLEPFICVFPHCLEAGHNKTSPLTFESSKAWIGHMQNAHGHTWECRAPSHPPKTFDQELDYQKHSIEEHDVPPELAGMLSSAAQRPALNKLLECPFGDDFQPPEKAESSAVFSSDALQLHVAAHIKEIALLTLQKLPSDDDAKSIKSDEGSENDGQGVANVRRSMYSLLDDEDLDFQQDNSEVADVTGDPREEEIRQSVSGLDLEDKDEEGMTRLHRAVQAGAGDLVESLINEGANLVSRDNSGRTALHYASMGQSQMDIGIPSLLLKAGGKLIVNIGDENGQTALHYASERDLVDNVLTLIHHGADMQITDKCGFSPFLWAVVAGNEAVVIQLLRVGADVNSTSGDGRSALTWAAGLGRYSIVSLLLDPDVSISRTRDSLGMPLEEVAASGDINTTRLLLNDSAADPNYRDRDGWSPIHWAAEESQDRALVALLLDRGANVNAVSSYGTSPLHCAANGGIVSIVRMLLENGADPLKSTCHGWTALHHAVYMGHSEVVQLLLGDDRVRSSVSQQDNHGWSVLHLAVHNRDLATINVLMDSSLITEPRALFDESGLTAEEWLDLGPSSHTYKATSNLAFSKSRCCRATTDLRKAVVIGNVPMIRLIIRENRDGINGLDSGRRTALYYAAKKRMLPIMDLLFSYGANPNILPTGRKTWEEFISDKDVLQRLYQAGYQRQDTDPELERQIRRALRPRGQFSIPDRTVSFAPEVESFTPMSWRPTFPTEPEQSSSSVPISSTTSVPEQSASSTPVESPAPTPQTNDNKRKSRTVRSRATGFWRRLIG</sequence>
<accession>A0A8G0LT62</accession>
<dbReference type="InterPro" id="IPR002110">
    <property type="entry name" value="Ankyrin_rpt"/>
</dbReference>
<dbReference type="Gene3D" id="1.25.40.20">
    <property type="entry name" value="Ankyrin repeat-containing domain"/>
    <property type="match status" value="3"/>
</dbReference>